<dbReference type="Ensembl" id="ENSBMST00010006653.1">
    <property type="protein sequence ID" value="ENSBMSP00010005976.1"/>
    <property type="gene ID" value="ENSBMSG00010004432.1"/>
</dbReference>
<name>A0A8C0CKS6_BALMU</name>
<sequence length="109" mass="11843">MASHSREPGLLPCGSCDMVFRSWALLATHTQRFCIGRQPRELTVGEQPPIATEPRVPRVPNSSSLEASSLAPTAGFVDPPPPEEPRGRVKHKEEGLGPQQQLDPPPLAF</sequence>
<evidence type="ECO:0000313" key="2">
    <source>
        <dbReference type="Ensembl" id="ENSBMSP00010005976.1"/>
    </source>
</evidence>
<reference evidence="2" key="1">
    <citation type="submission" date="2023-09" db="UniProtKB">
        <authorList>
            <consortium name="Ensembl"/>
        </authorList>
    </citation>
    <scope>IDENTIFICATION</scope>
</reference>
<dbReference type="InterPro" id="IPR038800">
    <property type="entry name" value="CCDC17"/>
</dbReference>
<feature type="region of interest" description="Disordered" evidence="1">
    <location>
        <begin position="38"/>
        <end position="109"/>
    </location>
</feature>
<accession>A0A8C0CKS6</accession>
<organism evidence="2">
    <name type="scientific">Balaenoptera musculus</name>
    <name type="common">Blue whale</name>
    <dbReference type="NCBI Taxonomy" id="9771"/>
    <lineage>
        <taxon>Eukaryota</taxon>
        <taxon>Metazoa</taxon>
        <taxon>Chordata</taxon>
        <taxon>Craniata</taxon>
        <taxon>Vertebrata</taxon>
        <taxon>Euteleostomi</taxon>
        <taxon>Mammalia</taxon>
        <taxon>Eutheria</taxon>
        <taxon>Laurasiatheria</taxon>
        <taxon>Artiodactyla</taxon>
        <taxon>Whippomorpha</taxon>
        <taxon>Cetacea</taxon>
        <taxon>Mysticeti</taxon>
        <taxon>Balaenopteridae</taxon>
        <taxon>Balaenoptera</taxon>
    </lineage>
</organism>
<proteinExistence type="predicted"/>
<feature type="compositionally biased region" description="Polar residues" evidence="1">
    <location>
        <begin position="60"/>
        <end position="71"/>
    </location>
</feature>
<gene>
    <name evidence="2" type="primary">CCDC17</name>
</gene>
<protein>
    <submittedName>
        <fullName evidence="2">Coiled-coil domain containing 17</fullName>
    </submittedName>
</protein>
<dbReference type="PANTHER" id="PTHR33820">
    <property type="entry name" value="COILED-COIL DOMAIN-CONTAINING PROTEIN 17"/>
    <property type="match status" value="1"/>
</dbReference>
<dbReference type="PANTHER" id="PTHR33820:SF4">
    <property type="entry name" value="COILED-COIL DOMAIN-CONTAINING PROTEIN 17"/>
    <property type="match status" value="1"/>
</dbReference>
<evidence type="ECO:0000256" key="1">
    <source>
        <dbReference type="SAM" id="MobiDB-lite"/>
    </source>
</evidence>
<feature type="compositionally biased region" description="Basic and acidic residues" evidence="1">
    <location>
        <begin position="83"/>
        <end position="95"/>
    </location>
</feature>
<dbReference type="AlphaFoldDB" id="A0A8C0CKS6"/>
<dbReference type="GeneTree" id="ENSGT00390000006459"/>